<protein>
    <recommendedName>
        <fullName evidence="3">F-box domain-containing protein</fullName>
    </recommendedName>
</protein>
<gene>
    <name evidence="1" type="ORF">C8Q71DRAFT_909726</name>
</gene>
<dbReference type="SUPFAM" id="SSF52047">
    <property type="entry name" value="RNI-like"/>
    <property type="match status" value="1"/>
</dbReference>
<keyword evidence="2" id="KW-1185">Reference proteome</keyword>
<proteinExistence type="predicted"/>
<comment type="caution">
    <text evidence="1">The sequence shown here is derived from an EMBL/GenBank/DDBJ whole genome shotgun (WGS) entry which is preliminary data.</text>
</comment>
<evidence type="ECO:0000313" key="1">
    <source>
        <dbReference type="EMBL" id="KAH9833282.1"/>
    </source>
</evidence>
<evidence type="ECO:0008006" key="3">
    <source>
        <dbReference type="Google" id="ProtNLM"/>
    </source>
</evidence>
<evidence type="ECO:0000313" key="2">
    <source>
        <dbReference type="Proteomes" id="UP000814176"/>
    </source>
</evidence>
<name>A0ABQ8K7Y2_9APHY</name>
<dbReference type="GeneID" id="72009792"/>
<accession>A0ABQ8K7Y2</accession>
<dbReference type="Proteomes" id="UP000814176">
    <property type="component" value="Unassembled WGS sequence"/>
</dbReference>
<dbReference type="EMBL" id="JADCUA010000019">
    <property type="protein sequence ID" value="KAH9833282.1"/>
    <property type="molecule type" value="Genomic_DNA"/>
</dbReference>
<reference evidence="1 2" key="1">
    <citation type="journal article" date="2021" name="Environ. Microbiol.">
        <title>Gene family expansions and transcriptome signatures uncover fungal adaptations to wood decay.</title>
        <authorList>
            <person name="Hage H."/>
            <person name="Miyauchi S."/>
            <person name="Viragh M."/>
            <person name="Drula E."/>
            <person name="Min B."/>
            <person name="Chaduli D."/>
            <person name="Navarro D."/>
            <person name="Favel A."/>
            <person name="Norest M."/>
            <person name="Lesage-Meessen L."/>
            <person name="Balint B."/>
            <person name="Merenyi Z."/>
            <person name="de Eugenio L."/>
            <person name="Morin E."/>
            <person name="Martinez A.T."/>
            <person name="Baldrian P."/>
            <person name="Stursova M."/>
            <person name="Martinez M.J."/>
            <person name="Novotny C."/>
            <person name="Magnuson J.K."/>
            <person name="Spatafora J.W."/>
            <person name="Maurice S."/>
            <person name="Pangilinan J."/>
            <person name="Andreopoulos W."/>
            <person name="LaButti K."/>
            <person name="Hundley H."/>
            <person name="Na H."/>
            <person name="Kuo A."/>
            <person name="Barry K."/>
            <person name="Lipzen A."/>
            <person name="Henrissat B."/>
            <person name="Riley R."/>
            <person name="Ahrendt S."/>
            <person name="Nagy L.G."/>
            <person name="Grigoriev I.V."/>
            <person name="Martin F."/>
            <person name="Rosso M.N."/>
        </authorList>
    </citation>
    <scope>NUCLEOTIDE SEQUENCE [LARGE SCALE GENOMIC DNA]</scope>
    <source>
        <strain evidence="1 2">CIRM-BRFM 1785</strain>
    </source>
</reference>
<sequence length="460" mass="51803">MASMLTRRSVRRGLRSGELTSGARDALQLPLEIWDHIVDFLHDDRDALLSCSRTCRALLPASRRHAFRHITLYNASRYHSFKAIVKKRNYVQPHVRVLTIQGSDRRDRNYRSFPANGEWLHLLPRLSRLVHLRLRSFPFSIPDSLRNGTLTSVTSLRTLDLTSMGGKTDELVALTCACESLSTLVLVSTPTSLVESVYLLFPVDDLRRGNINTFIWDPVAAASEKMLSLGAFVLHAAEQPMRRIAAMRIDSQSTPARYIQQLLLDSKDTIEELFLGFAGSEDAHGEESLYLDLCVCTRLKALHITCPIGRVSDVSTTLFTSSPQDAFTNLASVVLRIVARKGTVHQFIEWPEFASDLEELCLTYPQINFTLCLDIRINDHFVQHMGGAQVTSLTNSYAELCSSLVMHLPLPSSTGGRVRFGLVWLWAGGDSLFWTTHDGRPYPPEYFLGDPQWYHSIQTP</sequence>
<dbReference type="CDD" id="cd09917">
    <property type="entry name" value="F-box_SF"/>
    <property type="match status" value="1"/>
</dbReference>
<dbReference type="RefSeq" id="XP_047776048.1">
    <property type="nucleotide sequence ID" value="XM_047929060.1"/>
</dbReference>
<organism evidence="1 2">
    <name type="scientific">Rhodofomes roseus</name>
    <dbReference type="NCBI Taxonomy" id="34475"/>
    <lineage>
        <taxon>Eukaryota</taxon>
        <taxon>Fungi</taxon>
        <taxon>Dikarya</taxon>
        <taxon>Basidiomycota</taxon>
        <taxon>Agaricomycotina</taxon>
        <taxon>Agaricomycetes</taxon>
        <taxon>Polyporales</taxon>
        <taxon>Rhodofomes</taxon>
    </lineage>
</organism>